<dbReference type="Proteomes" id="UP001221302">
    <property type="component" value="Unassembled WGS sequence"/>
</dbReference>
<accession>A0AAE3TE97</accession>
<gene>
    <name evidence="2" type="ORF">P0M35_08700</name>
</gene>
<dbReference type="AlphaFoldDB" id="A0AAE3TE97"/>
<protein>
    <submittedName>
        <fullName evidence="2">DUF1579 domain-containing protein</fullName>
    </submittedName>
</protein>
<organism evidence="2 3">
    <name type="scientific">Stygiobacter electus</name>
    <dbReference type="NCBI Taxonomy" id="3032292"/>
    <lineage>
        <taxon>Bacteria</taxon>
        <taxon>Pseudomonadati</taxon>
        <taxon>Ignavibacteriota</taxon>
        <taxon>Ignavibacteria</taxon>
        <taxon>Ignavibacteriales</taxon>
        <taxon>Melioribacteraceae</taxon>
        <taxon>Stygiobacter</taxon>
    </lineage>
</organism>
<keyword evidence="1" id="KW-0732">Signal</keyword>
<keyword evidence="3" id="KW-1185">Reference proteome</keyword>
<dbReference type="EMBL" id="JARGDL010000011">
    <property type="protein sequence ID" value="MDF1612227.1"/>
    <property type="molecule type" value="Genomic_DNA"/>
</dbReference>
<evidence type="ECO:0000313" key="2">
    <source>
        <dbReference type="EMBL" id="MDF1612227.1"/>
    </source>
</evidence>
<reference evidence="2" key="1">
    <citation type="submission" date="2023-03" db="EMBL/GenBank/DDBJ databases">
        <title>Stygiobacter electus gen. nov., sp. nov., facultatively anaerobic thermotolerant bacterium of the class Ignavibacteria from a well of Yessentuki mineral water deposit.</title>
        <authorList>
            <person name="Podosokorskaya O.A."/>
            <person name="Elcheninov A.G."/>
            <person name="Petrova N.F."/>
            <person name="Zavarzina D.G."/>
            <person name="Kublanov I.V."/>
            <person name="Merkel A.Y."/>
        </authorList>
    </citation>
    <scope>NUCLEOTIDE SEQUENCE</scope>
    <source>
        <strain evidence="2">09-Me</strain>
    </source>
</reference>
<evidence type="ECO:0000313" key="3">
    <source>
        <dbReference type="Proteomes" id="UP001221302"/>
    </source>
</evidence>
<feature type="signal peptide" evidence="1">
    <location>
        <begin position="1"/>
        <end position="21"/>
    </location>
</feature>
<feature type="chain" id="PRO_5042163794" evidence="1">
    <location>
        <begin position="22"/>
        <end position="189"/>
    </location>
</feature>
<evidence type="ECO:0000256" key="1">
    <source>
        <dbReference type="SAM" id="SignalP"/>
    </source>
</evidence>
<sequence length="189" mass="21556">MKVSKFFFVLFSLIYSVNSIAQDQEQMMKKWQEAITPGKMHELLSKMVGEWDTEMTLIDPTGQEMKSKGVSKTESILGGRYFLTSQSGMMMGMPFEGKGLDAYDNVAKEFVSIWVDNMGTGVTVMKGYYDEKTKTLNYKGESLDAMTGQTVIYRTVTKIDNDNKISFDMYSIQNGKEAKMFTMIYTRKN</sequence>
<dbReference type="InterPro" id="IPR011473">
    <property type="entry name" value="DUF1579"/>
</dbReference>
<dbReference type="Pfam" id="PF07617">
    <property type="entry name" value="DUF1579"/>
    <property type="match status" value="1"/>
</dbReference>
<dbReference type="RefSeq" id="WP_321535997.1">
    <property type="nucleotide sequence ID" value="NZ_JARGDL010000011.1"/>
</dbReference>
<name>A0AAE3TE97_9BACT</name>
<proteinExistence type="predicted"/>
<comment type="caution">
    <text evidence="2">The sequence shown here is derived from an EMBL/GenBank/DDBJ whole genome shotgun (WGS) entry which is preliminary data.</text>
</comment>